<feature type="region of interest" description="Disordered" evidence="2">
    <location>
        <begin position="1"/>
        <end position="23"/>
    </location>
</feature>
<evidence type="ECO:0000313" key="4">
    <source>
        <dbReference type="EMBL" id="MBB3036735.1"/>
    </source>
</evidence>
<organism evidence="4 5">
    <name type="scientific">Hoyosella altamirensis</name>
    <dbReference type="NCBI Taxonomy" id="616997"/>
    <lineage>
        <taxon>Bacteria</taxon>
        <taxon>Bacillati</taxon>
        <taxon>Actinomycetota</taxon>
        <taxon>Actinomycetes</taxon>
        <taxon>Mycobacteriales</taxon>
        <taxon>Hoyosellaceae</taxon>
        <taxon>Hoyosella</taxon>
    </lineage>
</organism>
<comment type="caution">
    <text evidence="4">The sequence shown here is derived from an EMBL/GenBank/DDBJ whole genome shotgun (WGS) entry which is preliminary data.</text>
</comment>
<gene>
    <name evidence="4" type="ORF">FHU29_001169</name>
</gene>
<feature type="compositionally biased region" description="Basic and acidic residues" evidence="2">
    <location>
        <begin position="551"/>
        <end position="562"/>
    </location>
</feature>
<dbReference type="Gene3D" id="3.40.1090.10">
    <property type="entry name" value="Cytosolic phospholipase A2 catalytic domain"/>
    <property type="match status" value="1"/>
</dbReference>
<dbReference type="InterPro" id="IPR016035">
    <property type="entry name" value="Acyl_Trfase/lysoPLipase"/>
</dbReference>
<feature type="domain" description="PNPLA" evidence="3">
    <location>
        <begin position="174"/>
        <end position="411"/>
    </location>
</feature>
<evidence type="ECO:0000256" key="2">
    <source>
        <dbReference type="SAM" id="MobiDB-lite"/>
    </source>
</evidence>
<dbReference type="GO" id="GO:0006629">
    <property type="term" value="P:lipid metabolic process"/>
    <property type="evidence" value="ECO:0007669"/>
    <property type="project" value="UniProtKB-KW"/>
</dbReference>
<dbReference type="Pfam" id="PF01734">
    <property type="entry name" value="Patatin"/>
    <property type="match status" value="1"/>
</dbReference>
<feature type="region of interest" description="Disordered" evidence="2">
    <location>
        <begin position="549"/>
        <end position="573"/>
    </location>
</feature>
<dbReference type="RefSeq" id="WP_064440860.1">
    <property type="nucleotide sequence ID" value="NZ_BDDI01000010.1"/>
</dbReference>
<dbReference type="AlphaFoldDB" id="A0A839RJ86"/>
<keyword evidence="1" id="KW-0443">Lipid metabolism</keyword>
<accession>A0A839RJ86</accession>
<name>A0A839RJ86_9ACTN</name>
<evidence type="ECO:0000313" key="5">
    <source>
        <dbReference type="Proteomes" id="UP000567922"/>
    </source>
</evidence>
<sequence length="573" mass="63454">MAKREDQDELPPPLGFDPESVEDIAEAPEDVSLPSRNPILALQHMEGALTRADLEHPDVLTRSEFRRLRYLISFARLTVFEPGAAGPYGRRGRGDIDVTDEVANFRSLVIDRLHDPLRAELNTEKRLTAAKALLPELGEELQSYRAAVAERHANDFSLAELDREVGYKALVCILGGGGGAGYVYLGGMQRLIAGGITPSYLLTTSFGAIVGSVMSRSLPVPMSEYVDWAKTVTYRGILGPSRVRRRHGLTGLFSLNFDAFADDLFRREDGEPMQLRDLSIPFETVVAGVRRQSFDRLPARFRRTELEALRTRTLPRTRIGVRNSVAARMWQAAAFIDTRVVKPIVLGGDDLTAELNVVDAASFSSAIPGVLHHETRDPRMVPILDEVLQQKDVGALIDGFAASNVPVELAWKRIQDGRLGTRNACYYAWDCFHPQWNPRHLWLQPITQAVQVQMVRNAPYADRIIRFRPTLSALTLAAPTEAMDRAIQWGTASVEQSLPVIQHMLDPVWWDGKQPPVPEGTVEVTEPGRPKAKPMSVILDAARAAAAALGDKARRNRTDLLAKRPKSAPAPLP</sequence>
<dbReference type="OrthoDB" id="7053183at2"/>
<protein>
    <recommendedName>
        <fullName evidence="3">PNPLA domain-containing protein</fullName>
    </recommendedName>
</protein>
<proteinExistence type="predicted"/>
<dbReference type="EMBL" id="JACHWS010000001">
    <property type="protein sequence ID" value="MBB3036735.1"/>
    <property type="molecule type" value="Genomic_DNA"/>
</dbReference>
<reference evidence="4 5" key="1">
    <citation type="submission" date="2020-08" db="EMBL/GenBank/DDBJ databases">
        <title>Sequencing the genomes of 1000 actinobacteria strains.</title>
        <authorList>
            <person name="Klenk H.-P."/>
        </authorList>
    </citation>
    <scope>NUCLEOTIDE SEQUENCE [LARGE SCALE GENOMIC DNA]</scope>
    <source>
        <strain evidence="4 5">DSM 45258</strain>
    </source>
</reference>
<dbReference type="Proteomes" id="UP000567922">
    <property type="component" value="Unassembled WGS sequence"/>
</dbReference>
<evidence type="ECO:0000259" key="3">
    <source>
        <dbReference type="Pfam" id="PF01734"/>
    </source>
</evidence>
<keyword evidence="5" id="KW-1185">Reference proteome</keyword>
<dbReference type="SUPFAM" id="SSF52151">
    <property type="entry name" value="FabD/lysophospholipase-like"/>
    <property type="match status" value="1"/>
</dbReference>
<dbReference type="InterPro" id="IPR002641">
    <property type="entry name" value="PNPLA_dom"/>
</dbReference>
<evidence type="ECO:0000256" key="1">
    <source>
        <dbReference type="ARBA" id="ARBA00023098"/>
    </source>
</evidence>